<reference evidence="2" key="1">
    <citation type="journal article" date="2024" name="Proc. Natl. Acad. Sci. U.S.A.">
        <title>Extraordinary preservation of gene collinearity over three hundred million years revealed in homosporous lycophytes.</title>
        <authorList>
            <person name="Li C."/>
            <person name="Wickell D."/>
            <person name="Kuo L.Y."/>
            <person name="Chen X."/>
            <person name="Nie B."/>
            <person name="Liao X."/>
            <person name="Peng D."/>
            <person name="Ji J."/>
            <person name="Jenkins J."/>
            <person name="Williams M."/>
            <person name="Shu S."/>
            <person name="Plott C."/>
            <person name="Barry K."/>
            <person name="Rajasekar S."/>
            <person name="Grimwood J."/>
            <person name="Han X."/>
            <person name="Sun S."/>
            <person name="Hou Z."/>
            <person name="He W."/>
            <person name="Dai G."/>
            <person name="Sun C."/>
            <person name="Schmutz J."/>
            <person name="Leebens-Mack J.H."/>
            <person name="Li F.W."/>
            <person name="Wang L."/>
        </authorList>
    </citation>
    <scope>NUCLEOTIDE SEQUENCE [LARGE SCALE GENOMIC DNA]</scope>
    <source>
        <strain evidence="2">cv. PW_Plant_1</strain>
    </source>
</reference>
<organism evidence="1 2">
    <name type="scientific">Diphasiastrum complanatum</name>
    <name type="common">Issler's clubmoss</name>
    <name type="synonym">Lycopodium complanatum</name>
    <dbReference type="NCBI Taxonomy" id="34168"/>
    <lineage>
        <taxon>Eukaryota</taxon>
        <taxon>Viridiplantae</taxon>
        <taxon>Streptophyta</taxon>
        <taxon>Embryophyta</taxon>
        <taxon>Tracheophyta</taxon>
        <taxon>Lycopodiopsida</taxon>
        <taxon>Lycopodiales</taxon>
        <taxon>Lycopodiaceae</taxon>
        <taxon>Lycopodioideae</taxon>
        <taxon>Diphasiastrum</taxon>
    </lineage>
</organism>
<sequence length="394" mass="46164">MIEATEDDINITTKEHLIEKTQLDLYGDDNFSKQELRRIKMKEREKEYIEFLHTKPDEDVEEYLEKTEVHEPKNEELRLLQRFQPQEETLELRHTGKLVESQDITMVRELREKRLEQDDLISESTRQLEIIQREKDSRLKKRKAIDAALQSIERDMEEFQKEKQNALNQIDIVLSLYMNQVEYVVDGKMSEELSGALVFGNSSLKNLKATIQQHVGEKVALRQLQKELQNQHSALVRERRANENKAAELEQRVIDVQMLKFGQVIDLDVIDSMRVQKTTLDLKEHMKTQEAHHAFELDSWDQKINHAIDELAIAMKKNAALLNVIADVKEKQSAIEQTMRAKATTTFRDPLIEKKRDVVELARLKQVVNVQAKQIENLATELRVLHRDKQSIFP</sequence>
<accession>A0ACC2BQ65</accession>
<keyword evidence="2" id="KW-1185">Reference proteome</keyword>
<proteinExistence type="predicted"/>
<dbReference type="Proteomes" id="UP001162992">
    <property type="component" value="Chromosome 14"/>
</dbReference>
<evidence type="ECO:0000313" key="2">
    <source>
        <dbReference type="Proteomes" id="UP001162992"/>
    </source>
</evidence>
<comment type="caution">
    <text evidence="1">The sequence shown here is derived from an EMBL/GenBank/DDBJ whole genome shotgun (WGS) entry which is preliminary data.</text>
</comment>
<evidence type="ECO:0000313" key="1">
    <source>
        <dbReference type="EMBL" id="KAJ7531943.1"/>
    </source>
</evidence>
<gene>
    <name evidence="1" type="ORF">O6H91_14G065800</name>
</gene>
<dbReference type="EMBL" id="CM055105">
    <property type="protein sequence ID" value="KAJ7531943.1"/>
    <property type="molecule type" value="Genomic_DNA"/>
</dbReference>
<protein>
    <submittedName>
        <fullName evidence="1">Uncharacterized protein</fullName>
    </submittedName>
</protein>
<name>A0ACC2BQ65_DIPCM</name>